<dbReference type="InterPro" id="IPR052341">
    <property type="entry name" value="LOG_family_nucleotidases"/>
</dbReference>
<organism evidence="6 7">
    <name type="scientific">Cellvibrio mixtus</name>
    <dbReference type="NCBI Taxonomy" id="39650"/>
    <lineage>
        <taxon>Bacteria</taxon>
        <taxon>Pseudomonadati</taxon>
        <taxon>Pseudomonadota</taxon>
        <taxon>Gammaproteobacteria</taxon>
        <taxon>Cellvibrionales</taxon>
        <taxon>Cellvibrionaceae</taxon>
        <taxon>Cellvibrio</taxon>
    </lineage>
</organism>
<evidence type="ECO:0000256" key="3">
    <source>
        <dbReference type="ARBA" id="ARBA00031983"/>
    </source>
</evidence>
<dbReference type="STRING" id="1209072.GCA_000766945_02601"/>
<dbReference type="GO" id="GO:0005829">
    <property type="term" value="C:cytosol"/>
    <property type="evidence" value="ECO:0007669"/>
    <property type="project" value="TreeGrafter"/>
</dbReference>
<evidence type="ECO:0000256" key="2">
    <source>
        <dbReference type="ARBA" id="ARBA00011985"/>
    </source>
</evidence>
<dbReference type="InterPro" id="IPR037153">
    <property type="entry name" value="PpnN-like_sf"/>
</dbReference>
<dbReference type="PANTHER" id="PTHR43393:SF1">
    <property type="entry name" value="PYRIMIDINE_PURINE NUCLEOTIDE 5'-MONOPHOSPHATE NUCLEOSIDASE"/>
    <property type="match status" value="1"/>
</dbReference>
<reference evidence="7" key="1">
    <citation type="submission" date="2017-05" db="EMBL/GenBank/DDBJ databases">
        <authorList>
            <person name="Barney B.M."/>
        </authorList>
    </citation>
    <scope>NUCLEOTIDE SEQUENCE [LARGE SCALE GENOMIC DNA]</scope>
    <source>
        <strain evidence="7">PSBB022</strain>
    </source>
</reference>
<proteinExistence type="predicted"/>
<dbReference type="SUPFAM" id="SSF102405">
    <property type="entry name" value="MCP/YpsA-like"/>
    <property type="match status" value="1"/>
</dbReference>
<evidence type="ECO:0000256" key="1">
    <source>
        <dbReference type="ARBA" id="ARBA00000274"/>
    </source>
</evidence>
<dbReference type="AlphaFoldDB" id="A0A266Q4B2"/>
<gene>
    <name evidence="6" type="ORF">CBP51_14775</name>
</gene>
<evidence type="ECO:0000259" key="5">
    <source>
        <dbReference type="Pfam" id="PF14793"/>
    </source>
</evidence>
<dbReference type="GO" id="GO:0008714">
    <property type="term" value="F:AMP nucleosidase activity"/>
    <property type="evidence" value="ECO:0007669"/>
    <property type="project" value="UniProtKB-EC"/>
</dbReference>
<dbReference type="Pfam" id="PF11892">
    <property type="entry name" value="PpnN_C"/>
    <property type="match status" value="1"/>
</dbReference>
<accession>A0A266Q4B2</accession>
<dbReference type="Pfam" id="PF03641">
    <property type="entry name" value="Lysine_decarbox"/>
    <property type="match status" value="1"/>
</dbReference>
<dbReference type="Gene3D" id="3.40.50.450">
    <property type="match status" value="1"/>
</dbReference>
<dbReference type="EMBL" id="NHNI01000002">
    <property type="protein sequence ID" value="OZY84466.1"/>
    <property type="molecule type" value="Genomic_DNA"/>
</dbReference>
<dbReference type="Pfam" id="PF14793">
    <property type="entry name" value="DUF4478"/>
    <property type="match status" value="1"/>
</dbReference>
<dbReference type="InterPro" id="IPR027820">
    <property type="entry name" value="PpnN_N"/>
</dbReference>
<evidence type="ECO:0000313" key="6">
    <source>
        <dbReference type="EMBL" id="OZY84466.1"/>
    </source>
</evidence>
<dbReference type="InterPro" id="IPR049788">
    <property type="entry name" value="PpnN"/>
</dbReference>
<dbReference type="Proteomes" id="UP000216101">
    <property type="component" value="Unassembled WGS sequence"/>
</dbReference>
<dbReference type="PANTHER" id="PTHR43393">
    <property type="entry name" value="CYTOKININ RIBOSIDE 5'-MONOPHOSPHATE PHOSPHORIBOHYDROLASE"/>
    <property type="match status" value="1"/>
</dbReference>
<dbReference type="eggNOG" id="COG1611">
    <property type="taxonomic scope" value="Bacteria"/>
</dbReference>
<dbReference type="EC" id="3.2.2.4" evidence="2"/>
<keyword evidence="7" id="KW-1185">Reference proteome</keyword>
<comment type="catalytic activity">
    <reaction evidence="1">
        <text>AMP + H2O = D-ribose 5-phosphate + adenine</text>
        <dbReference type="Rhea" id="RHEA:20129"/>
        <dbReference type="ChEBI" id="CHEBI:15377"/>
        <dbReference type="ChEBI" id="CHEBI:16708"/>
        <dbReference type="ChEBI" id="CHEBI:78346"/>
        <dbReference type="ChEBI" id="CHEBI:456215"/>
        <dbReference type="EC" id="3.2.2.4"/>
    </reaction>
</comment>
<dbReference type="InterPro" id="IPR031100">
    <property type="entry name" value="LOG_fam"/>
</dbReference>
<name>A0A266Q4B2_9GAMM</name>
<dbReference type="NCBIfam" id="NF038390">
    <property type="entry name" value="Nsidase_PpnN"/>
    <property type="match status" value="1"/>
</dbReference>
<dbReference type="RefSeq" id="WP_078042315.1">
    <property type="nucleotide sequence ID" value="NZ_NHNI01000002.1"/>
</dbReference>
<evidence type="ECO:0000313" key="7">
    <source>
        <dbReference type="Proteomes" id="UP000216101"/>
    </source>
</evidence>
<comment type="caution">
    <text evidence="6">The sequence shown here is derived from an EMBL/GenBank/DDBJ whole genome shotgun (WGS) entry which is preliminary data.</text>
</comment>
<feature type="domain" description="Pyrimidine/purine nucleotide 5'-monophosphate nucleosidase N-terminal" evidence="5">
    <location>
        <begin position="23"/>
        <end position="130"/>
    </location>
</feature>
<sequence length="470" mass="52460">MSNLNPNHPILIEPGVYKTVDALISPIDQLNVLSKMEVAKLLDSSQSGLYKLFRNCSLAVLNTGNDLDDGKELLERYKDFEISIVQQERGIKLAVKNAPANAFVDDKMIRGISEHLFTVLRDVIYTNDEINGNSKFNLESSEGLTDAVFHMLRNANLLKPGLDPNLVVCWGGHSINRVEYDYTKEIGYQLGLRSLDICTGCGPGAMKGPMKGATIGHAKQRISNGRYIGITEPGIIAAEAPNPIVNQLTIMPDIEKRLEAFVRLGHGIIVFPGGAGTTEEILYILGILLHPDNKNIPFPLVFTGPESSADYFAHIDRFIGDTLGAEAQSHYKIIVNDPEAVAREMKEGIKKVREFRKQSDDAYYFNWQLKISPDLQQPFIPTHENMRNLELHKQQPVNQLAANLRRAFSGIVAGNVKEEGICAIEKYGHFELHGDPEIMHPVDELLESFARDNRMKLPGRAYIPCYKVIK</sequence>
<dbReference type="InterPro" id="IPR021826">
    <property type="entry name" value="PpnN_C"/>
</dbReference>
<protein>
    <recommendedName>
        <fullName evidence="3">AMP nucleosidase</fullName>
        <ecNumber evidence="2">3.2.2.4</ecNumber>
    </recommendedName>
    <alternativeName>
        <fullName evidence="3">AMP nucleosidase</fullName>
    </alternativeName>
</protein>
<evidence type="ECO:0000259" key="4">
    <source>
        <dbReference type="Pfam" id="PF11892"/>
    </source>
</evidence>
<feature type="domain" description="Pyrimidine/purine nucleotide 5'-monophosphate nucleosidase C-terminal" evidence="4">
    <location>
        <begin position="349"/>
        <end position="469"/>
    </location>
</feature>
<dbReference type="Gene3D" id="3.30.1850.10">
    <property type="entry name" value="MoCo carrier protein-like"/>
    <property type="match status" value="1"/>
</dbReference>